<sequence>MVNPSQRLPAWYRRLHALTIKEDRDVTPEDFDEDLSSVSRFSIDSEADVDEEDEIDRVDTLSNRSYNGSGADYYYELKAERKERKLEL</sequence>
<dbReference type="VEuPathDB" id="FungiDB:ACJ73_04341"/>
<dbReference type="OrthoDB" id="4188416at2759"/>
<dbReference type="Proteomes" id="UP000242791">
    <property type="component" value="Unassembled WGS sequence"/>
</dbReference>
<dbReference type="AlphaFoldDB" id="A0A1J9R715"/>
<reference evidence="1 2" key="1">
    <citation type="submission" date="2015-08" db="EMBL/GenBank/DDBJ databases">
        <title>Emmonsia species relationships and genome sequence.</title>
        <authorList>
            <person name="Cuomo C.A."/>
            <person name="Schwartz I.S."/>
            <person name="Kenyon C."/>
            <person name="De Hoog G.S."/>
            <person name="Govender N.P."/>
            <person name="Botha A."/>
            <person name="Moreno L."/>
            <person name="De Vries M."/>
            <person name="Munoz J.F."/>
            <person name="Stielow J.B."/>
        </authorList>
    </citation>
    <scope>NUCLEOTIDE SEQUENCE [LARGE SCALE GENOMIC DNA]</scope>
    <source>
        <strain evidence="1 2">EI222</strain>
    </source>
</reference>
<accession>A0A1J9R715</accession>
<gene>
    <name evidence="1" type="ORF">ACJ73_04341</name>
</gene>
<name>A0A1J9R715_9EURO</name>
<dbReference type="EMBL" id="LGTZ01000592">
    <property type="protein sequence ID" value="OJD24295.1"/>
    <property type="molecule type" value="Genomic_DNA"/>
</dbReference>
<dbReference type="STRING" id="1658174.A0A1J9R715"/>
<proteinExistence type="predicted"/>
<comment type="caution">
    <text evidence="1">The sequence shown here is derived from an EMBL/GenBank/DDBJ whole genome shotgun (WGS) entry which is preliminary data.</text>
</comment>
<evidence type="ECO:0000313" key="1">
    <source>
        <dbReference type="EMBL" id="OJD24295.1"/>
    </source>
</evidence>
<protein>
    <submittedName>
        <fullName evidence="1">Uncharacterized protein</fullName>
    </submittedName>
</protein>
<evidence type="ECO:0000313" key="2">
    <source>
        <dbReference type="Proteomes" id="UP000242791"/>
    </source>
</evidence>
<keyword evidence="2" id="KW-1185">Reference proteome</keyword>
<organism evidence="1 2">
    <name type="scientific">Blastomyces percursus</name>
    <dbReference type="NCBI Taxonomy" id="1658174"/>
    <lineage>
        <taxon>Eukaryota</taxon>
        <taxon>Fungi</taxon>
        <taxon>Dikarya</taxon>
        <taxon>Ascomycota</taxon>
        <taxon>Pezizomycotina</taxon>
        <taxon>Eurotiomycetes</taxon>
        <taxon>Eurotiomycetidae</taxon>
        <taxon>Onygenales</taxon>
        <taxon>Ajellomycetaceae</taxon>
        <taxon>Blastomyces</taxon>
    </lineage>
</organism>